<gene>
    <name evidence="2" type="ORF">D1B33_17980</name>
</gene>
<proteinExistence type="predicted"/>
<keyword evidence="3" id="KW-1185">Reference proteome</keyword>
<dbReference type="OrthoDB" id="2968553at2"/>
<accession>A0A396S2L0</accession>
<evidence type="ECO:0000256" key="1">
    <source>
        <dbReference type="SAM" id="MobiDB-lite"/>
    </source>
</evidence>
<feature type="non-terminal residue" evidence="2">
    <location>
        <position position="143"/>
    </location>
</feature>
<sequence length="143" mass="15190">MNKKQMDSNKVTKNFSKKVAPLVMSTSMVAAAFLAAGAPTSAEELDKKGLSPEVEQKLQQMGVSSKAIEKAKNAKNHGQKVSAIAKATAGSPEHGQIVSMVAQDTVVPTDDDLDDTNQSDDNIDETIEEVTEETDAPAEEDAE</sequence>
<organism evidence="2 3">
    <name type="scientific">Ureibacillus yapensis</name>
    <dbReference type="NCBI Taxonomy" id="2304605"/>
    <lineage>
        <taxon>Bacteria</taxon>
        <taxon>Bacillati</taxon>
        <taxon>Bacillota</taxon>
        <taxon>Bacilli</taxon>
        <taxon>Bacillales</taxon>
        <taxon>Caryophanaceae</taxon>
        <taxon>Ureibacillus</taxon>
    </lineage>
</organism>
<evidence type="ECO:0000313" key="3">
    <source>
        <dbReference type="Proteomes" id="UP000265692"/>
    </source>
</evidence>
<feature type="region of interest" description="Disordered" evidence="1">
    <location>
        <begin position="107"/>
        <end position="143"/>
    </location>
</feature>
<dbReference type="AlphaFoldDB" id="A0A396S2L0"/>
<dbReference type="RefSeq" id="WP_147370430.1">
    <property type="nucleotide sequence ID" value="NZ_QWEI01000017.1"/>
</dbReference>
<dbReference type="Proteomes" id="UP000265692">
    <property type="component" value="Unassembled WGS sequence"/>
</dbReference>
<evidence type="ECO:0000313" key="2">
    <source>
        <dbReference type="EMBL" id="RHW31397.1"/>
    </source>
</evidence>
<comment type="caution">
    <text evidence="2">The sequence shown here is derived from an EMBL/GenBank/DDBJ whole genome shotgun (WGS) entry which is preliminary data.</text>
</comment>
<reference evidence="2 3" key="1">
    <citation type="submission" date="2018-08" db="EMBL/GenBank/DDBJ databases">
        <title>Lysinibacillus sp. YLB-03 draft genome sequence.</title>
        <authorList>
            <person name="Yu L."/>
        </authorList>
    </citation>
    <scope>NUCLEOTIDE SEQUENCE [LARGE SCALE GENOMIC DNA]</scope>
    <source>
        <strain evidence="2 3">YLB-03</strain>
    </source>
</reference>
<dbReference type="EMBL" id="QWEI01000017">
    <property type="protein sequence ID" value="RHW31397.1"/>
    <property type="molecule type" value="Genomic_DNA"/>
</dbReference>
<name>A0A396S2L0_9BACL</name>
<protein>
    <submittedName>
        <fullName evidence="2">Uncharacterized protein</fullName>
    </submittedName>
</protein>
<feature type="compositionally biased region" description="Acidic residues" evidence="1">
    <location>
        <begin position="109"/>
        <end position="143"/>
    </location>
</feature>